<dbReference type="AlphaFoldDB" id="A0A363NYG4"/>
<dbReference type="SUPFAM" id="SSF53335">
    <property type="entry name" value="S-adenosyl-L-methionine-dependent methyltransferases"/>
    <property type="match status" value="1"/>
</dbReference>
<evidence type="ECO:0000259" key="4">
    <source>
        <dbReference type="Pfam" id="PF08241"/>
    </source>
</evidence>
<protein>
    <submittedName>
        <fullName evidence="5">SAM-dependent methyltransferase</fullName>
    </submittedName>
</protein>
<dbReference type="InterPro" id="IPR029063">
    <property type="entry name" value="SAM-dependent_MTases_sf"/>
</dbReference>
<evidence type="ECO:0000313" key="5">
    <source>
        <dbReference type="EMBL" id="PUV25839.1"/>
    </source>
</evidence>
<keyword evidence="2 5" id="KW-0808">Transferase</keyword>
<proteinExistence type="predicted"/>
<dbReference type="InterPro" id="IPR013216">
    <property type="entry name" value="Methyltransf_11"/>
</dbReference>
<evidence type="ECO:0000313" key="6">
    <source>
        <dbReference type="Proteomes" id="UP000250831"/>
    </source>
</evidence>
<evidence type="ECO:0000256" key="3">
    <source>
        <dbReference type="ARBA" id="ARBA00022691"/>
    </source>
</evidence>
<dbReference type="PANTHER" id="PTHR43464">
    <property type="entry name" value="METHYLTRANSFERASE"/>
    <property type="match status" value="1"/>
</dbReference>
<keyword evidence="1 5" id="KW-0489">Methyltransferase</keyword>
<gene>
    <name evidence="5" type="ORF">DCO56_02375</name>
</gene>
<dbReference type="RefSeq" id="WP_108632146.1">
    <property type="nucleotide sequence ID" value="NZ_QCXX01000001.1"/>
</dbReference>
<dbReference type="Proteomes" id="UP000250831">
    <property type="component" value="Unassembled WGS sequence"/>
</dbReference>
<dbReference type="Pfam" id="PF08241">
    <property type="entry name" value="Methyltransf_11"/>
    <property type="match status" value="1"/>
</dbReference>
<sequence length="243" mass="28406">MQENNYDNPKFFEEYSKMYRSQKGLQGAGEWHEFQKLFTDLKDKTVLDLGCGYGWHCRYVIENGAKSVIGVDLSEKMLEKARQINNLDSIEYQRDAIESLTFKPEQFNLVISSLAFHYVNDFETCCQNIYNWLKPEGQFLFSVEHPIFTAQGKQDWIYKNDGEKLHWPVDNYFLIGSRETTFLGNAVLKYHRTVTSYIGSILKSGFKINACVEPEPSREMLENFPTMKDELRRPMMLIISAEK</sequence>
<evidence type="ECO:0000256" key="1">
    <source>
        <dbReference type="ARBA" id="ARBA00022603"/>
    </source>
</evidence>
<organism evidence="5 6">
    <name type="scientific">Sphingobacterium athyrii</name>
    <dbReference type="NCBI Taxonomy" id="2152717"/>
    <lineage>
        <taxon>Bacteria</taxon>
        <taxon>Pseudomonadati</taxon>
        <taxon>Bacteroidota</taxon>
        <taxon>Sphingobacteriia</taxon>
        <taxon>Sphingobacteriales</taxon>
        <taxon>Sphingobacteriaceae</taxon>
        <taxon>Sphingobacterium</taxon>
    </lineage>
</organism>
<accession>A0A363NYG4</accession>
<evidence type="ECO:0000256" key="2">
    <source>
        <dbReference type="ARBA" id="ARBA00022679"/>
    </source>
</evidence>
<dbReference type="CDD" id="cd02440">
    <property type="entry name" value="AdoMet_MTases"/>
    <property type="match status" value="1"/>
</dbReference>
<name>A0A363NYG4_9SPHI</name>
<comment type="caution">
    <text evidence="5">The sequence shown here is derived from an EMBL/GenBank/DDBJ whole genome shotgun (WGS) entry which is preliminary data.</text>
</comment>
<keyword evidence="6" id="KW-1185">Reference proteome</keyword>
<feature type="domain" description="Methyltransferase type 11" evidence="4">
    <location>
        <begin position="47"/>
        <end position="141"/>
    </location>
</feature>
<keyword evidence="3" id="KW-0949">S-adenosyl-L-methionine</keyword>
<dbReference type="GO" id="GO:0008757">
    <property type="term" value="F:S-adenosylmethionine-dependent methyltransferase activity"/>
    <property type="evidence" value="ECO:0007669"/>
    <property type="project" value="InterPro"/>
</dbReference>
<dbReference type="PANTHER" id="PTHR43464:SF19">
    <property type="entry name" value="UBIQUINONE BIOSYNTHESIS O-METHYLTRANSFERASE, MITOCHONDRIAL"/>
    <property type="match status" value="1"/>
</dbReference>
<dbReference type="OrthoDB" id="9791837at2"/>
<dbReference type="Gene3D" id="3.40.50.150">
    <property type="entry name" value="Vaccinia Virus protein VP39"/>
    <property type="match status" value="1"/>
</dbReference>
<dbReference type="GO" id="GO:0032259">
    <property type="term" value="P:methylation"/>
    <property type="evidence" value="ECO:0007669"/>
    <property type="project" value="UniProtKB-KW"/>
</dbReference>
<dbReference type="EMBL" id="QCXX01000001">
    <property type="protein sequence ID" value="PUV25839.1"/>
    <property type="molecule type" value="Genomic_DNA"/>
</dbReference>
<reference evidence="5 6" key="1">
    <citation type="submission" date="2018-04" db="EMBL/GenBank/DDBJ databases">
        <title>Sphingobacterium sp. M46 Genome.</title>
        <authorList>
            <person name="Cheng J."/>
            <person name="Li Y."/>
        </authorList>
    </citation>
    <scope>NUCLEOTIDE SEQUENCE [LARGE SCALE GENOMIC DNA]</scope>
    <source>
        <strain evidence="5 6">M46</strain>
    </source>
</reference>